<organism evidence="5 6">
    <name type="scientific">Methanoculleus bourgensis</name>
    <dbReference type="NCBI Taxonomy" id="83986"/>
    <lineage>
        <taxon>Archaea</taxon>
        <taxon>Methanobacteriati</taxon>
        <taxon>Methanobacteriota</taxon>
        <taxon>Stenosarchaea group</taxon>
        <taxon>Methanomicrobia</taxon>
        <taxon>Methanomicrobiales</taxon>
        <taxon>Methanomicrobiaceae</taxon>
        <taxon>Methanoculleus</taxon>
    </lineage>
</organism>
<dbReference type="GO" id="GO:0005525">
    <property type="term" value="F:GTP binding"/>
    <property type="evidence" value="ECO:0007669"/>
    <property type="project" value="UniProtKB-KW"/>
</dbReference>
<feature type="domain" description="Tubulin-like CetZ C-terminal" evidence="4">
    <location>
        <begin position="1"/>
        <end position="79"/>
    </location>
</feature>
<gene>
    <name evidence="5" type="ORF">MMAB1_2150</name>
</gene>
<feature type="compositionally biased region" description="Basic residues" evidence="3">
    <location>
        <begin position="188"/>
        <end position="198"/>
    </location>
</feature>
<dbReference type="Pfam" id="PF21011">
    <property type="entry name" value="CetZ_C"/>
    <property type="match status" value="1"/>
</dbReference>
<dbReference type="EMBL" id="LT158599">
    <property type="protein sequence ID" value="CVK33363.1"/>
    <property type="molecule type" value="Genomic_DNA"/>
</dbReference>
<evidence type="ECO:0000256" key="1">
    <source>
        <dbReference type="ARBA" id="ARBA00022741"/>
    </source>
</evidence>
<dbReference type="RefSeq" id="WP_238320279.1">
    <property type="nucleotide sequence ID" value="NZ_LT158599.1"/>
</dbReference>
<evidence type="ECO:0000313" key="5">
    <source>
        <dbReference type="EMBL" id="CVK33363.1"/>
    </source>
</evidence>
<keyword evidence="2" id="KW-0342">GTP-binding</keyword>
<dbReference type="Gene3D" id="3.30.1330.20">
    <property type="entry name" value="Tubulin/FtsZ, C-terminal domain"/>
    <property type="match status" value="1"/>
</dbReference>
<protein>
    <recommendedName>
        <fullName evidence="4">Tubulin-like CetZ C-terminal domain-containing protein</fullName>
    </recommendedName>
</protein>
<evidence type="ECO:0000256" key="2">
    <source>
        <dbReference type="ARBA" id="ARBA00023134"/>
    </source>
</evidence>
<feature type="compositionally biased region" description="Basic and acidic residues" evidence="3">
    <location>
        <begin position="202"/>
        <end position="220"/>
    </location>
</feature>
<name>A0A0X3BMV9_9EURY</name>
<evidence type="ECO:0000259" key="4">
    <source>
        <dbReference type="Pfam" id="PF21011"/>
    </source>
</evidence>
<dbReference type="InterPro" id="IPR037103">
    <property type="entry name" value="Tubulin/FtsZ-like_C"/>
</dbReference>
<feature type="compositionally biased region" description="Basic and acidic residues" evidence="3">
    <location>
        <begin position="147"/>
        <end position="167"/>
    </location>
</feature>
<reference evidence="5 6" key="1">
    <citation type="submission" date="2016-01" db="EMBL/GenBank/DDBJ databases">
        <authorList>
            <person name="Manzoor S."/>
        </authorList>
    </citation>
    <scope>NUCLEOTIDE SEQUENCE [LARGE SCALE GENOMIC DNA]</scope>
    <source>
        <strain evidence="5">Methanoculleus sp MAB1</strain>
    </source>
</reference>
<dbReference type="AlphaFoldDB" id="A0A0X3BMV9"/>
<keyword evidence="1" id="KW-0547">Nucleotide-binding</keyword>
<dbReference type="Proteomes" id="UP000069850">
    <property type="component" value="Chromosome 1"/>
</dbReference>
<feature type="region of interest" description="Disordered" evidence="3">
    <location>
        <begin position="138"/>
        <end position="237"/>
    </location>
</feature>
<feature type="region of interest" description="Disordered" evidence="3">
    <location>
        <begin position="87"/>
        <end position="111"/>
    </location>
</feature>
<dbReference type="KEGG" id="mema:MMAB1_2150"/>
<evidence type="ECO:0000256" key="3">
    <source>
        <dbReference type="SAM" id="MobiDB-lite"/>
    </source>
</evidence>
<accession>A0A0X3BMV9</accession>
<proteinExistence type="predicted"/>
<dbReference type="InterPro" id="IPR048737">
    <property type="entry name" value="CetZ_C"/>
</dbReference>
<feature type="compositionally biased region" description="Basic and acidic residues" evidence="3">
    <location>
        <begin position="87"/>
        <end position="99"/>
    </location>
</feature>
<dbReference type="GeneID" id="70638125"/>
<evidence type="ECO:0000313" key="6">
    <source>
        <dbReference type="Proteomes" id="UP000069850"/>
    </source>
</evidence>
<sequence>MSVPCDLTSADKALVLIAGPSAELSMKGFQTVRKWIDRSIAGLEMRSGDYPVKNTSFVGIIIVLSGLSNVPRVEEIREIRTEYRLEREEERLRAEEEAARASSEPEEEDIPYFASPLESAFLEESDMAEPTAEKDEMIELAGIGRGNRKDRDETIDMLPRSERKEDDGASSSPRNRAGGRSTLPGRPRSPRLCRHRRTPSSARKDQYREDRTEGRCDNLFRVRTTGAAPEGRGARRR</sequence>